<name>A0A9J6BUU1_POLVA</name>
<dbReference type="Proteomes" id="UP001107558">
    <property type="component" value="Chromosome 3"/>
</dbReference>
<dbReference type="EMBL" id="JADBJN010000003">
    <property type="protein sequence ID" value="KAG5673663.1"/>
    <property type="molecule type" value="Genomic_DNA"/>
</dbReference>
<comment type="caution">
    <text evidence="2">The sequence shown here is derived from an EMBL/GenBank/DDBJ whole genome shotgun (WGS) entry which is preliminary data.</text>
</comment>
<feature type="compositionally biased region" description="Basic and acidic residues" evidence="1">
    <location>
        <begin position="87"/>
        <end position="118"/>
    </location>
</feature>
<protein>
    <submittedName>
        <fullName evidence="2">Uncharacterized protein</fullName>
    </submittedName>
</protein>
<organism evidence="2 3">
    <name type="scientific">Polypedilum vanderplanki</name>
    <name type="common">Sleeping chironomid midge</name>
    <dbReference type="NCBI Taxonomy" id="319348"/>
    <lineage>
        <taxon>Eukaryota</taxon>
        <taxon>Metazoa</taxon>
        <taxon>Ecdysozoa</taxon>
        <taxon>Arthropoda</taxon>
        <taxon>Hexapoda</taxon>
        <taxon>Insecta</taxon>
        <taxon>Pterygota</taxon>
        <taxon>Neoptera</taxon>
        <taxon>Endopterygota</taxon>
        <taxon>Diptera</taxon>
        <taxon>Nematocera</taxon>
        <taxon>Chironomoidea</taxon>
        <taxon>Chironomidae</taxon>
        <taxon>Chironominae</taxon>
        <taxon>Polypedilum</taxon>
        <taxon>Polypedilum</taxon>
    </lineage>
</organism>
<evidence type="ECO:0000313" key="3">
    <source>
        <dbReference type="Proteomes" id="UP001107558"/>
    </source>
</evidence>
<proteinExistence type="predicted"/>
<feature type="compositionally biased region" description="Basic and acidic residues" evidence="1">
    <location>
        <begin position="43"/>
        <end position="52"/>
    </location>
</feature>
<accession>A0A9J6BUU1</accession>
<keyword evidence="3" id="KW-1185">Reference proteome</keyword>
<reference evidence="2" key="1">
    <citation type="submission" date="2021-03" db="EMBL/GenBank/DDBJ databases">
        <title>Chromosome level genome of the anhydrobiotic midge Polypedilum vanderplanki.</title>
        <authorList>
            <person name="Yoshida Y."/>
            <person name="Kikawada T."/>
            <person name="Gusev O."/>
        </authorList>
    </citation>
    <scope>NUCLEOTIDE SEQUENCE</scope>
    <source>
        <strain evidence="2">NIAS01</strain>
        <tissue evidence="2">Whole body or cell culture</tissue>
    </source>
</reference>
<feature type="compositionally biased region" description="Basic residues" evidence="1">
    <location>
        <begin position="77"/>
        <end position="86"/>
    </location>
</feature>
<sequence>MSQISHSQLALKKRNTLVHVAESATNDTQKANRKSNNLNDSNGHNDNDKDIITIDDEYSAIPVSREETVEEESTITGKKKRNRRSKNSSDSRESSEFTIKKTEENKTKQHNKNHSDEKNLNIVTANFVEKATPEASPKVVTEKLTADALNTKRRSDRLQNASTIVNLSTVSLMDQSTKVSNDTLETPSTETQFIGTYRTPNNIDDSLNATTNATIGSEIGDLDINTPATDRKRRLIIDDDVGSPKRSRLDLSVLFNNFYSPVSILRNKFKRTNLASTPKNANAGLLDDSEDIDVDDLKEIELNEKSIDNSNETKDNEMKMVVKPKKSSCTIM</sequence>
<evidence type="ECO:0000313" key="2">
    <source>
        <dbReference type="EMBL" id="KAG5673663.1"/>
    </source>
</evidence>
<evidence type="ECO:0000256" key="1">
    <source>
        <dbReference type="SAM" id="MobiDB-lite"/>
    </source>
</evidence>
<dbReference type="OrthoDB" id="8048461at2759"/>
<dbReference type="AlphaFoldDB" id="A0A9J6BUU1"/>
<feature type="region of interest" description="Disordered" evidence="1">
    <location>
        <begin position="1"/>
        <end position="118"/>
    </location>
</feature>
<gene>
    <name evidence="2" type="ORF">PVAND_003690</name>
</gene>